<evidence type="ECO:0000256" key="1">
    <source>
        <dbReference type="ARBA" id="ARBA00022723"/>
    </source>
</evidence>
<keyword evidence="3" id="KW-0862">Zinc</keyword>
<feature type="compositionally biased region" description="Polar residues" evidence="5">
    <location>
        <begin position="356"/>
        <end position="372"/>
    </location>
</feature>
<dbReference type="GO" id="GO:0008270">
    <property type="term" value="F:zinc ion binding"/>
    <property type="evidence" value="ECO:0007669"/>
    <property type="project" value="UniProtKB-KW"/>
</dbReference>
<evidence type="ECO:0000313" key="7">
    <source>
        <dbReference type="EnsemblProtists" id="PYU1_T006013"/>
    </source>
</evidence>
<reference evidence="7" key="3">
    <citation type="submission" date="2015-02" db="UniProtKB">
        <authorList>
            <consortium name="EnsemblProtists"/>
        </authorList>
    </citation>
    <scope>IDENTIFICATION</scope>
    <source>
        <strain evidence="7">DAOM BR144</strain>
    </source>
</reference>
<dbReference type="InterPro" id="IPR017455">
    <property type="entry name" value="Znf_FYVE-rel"/>
</dbReference>
<sequence>MGGLGPTSPSSTRNSSPRSNSEIRSAEDEILSSLAQSALNQIKSMAQNASARGEWTEKKAASANEVVYEHLSSTEFRILVKCVVPCTAAEISNVLSHEDSDQFNASMLDLVGDQFKYGVTVRTVPAMSDPNADSRLALRALSLSNANSFLASSTRTVYCLDYAETDLEGRTACRVMQSLTRTENLETNHQDVTGDSLLGYILHEDPLAKRTTVFFYATHCIRDTEKSASLRKATIQRLRKIAQVSTKWVMIATRRRFGAQKILDPATNSGGTMVVPPAHFCRECAQQFTPLLRKPHCCCLCGHNVCSSCSGVHEVEERVAMVEKLRICVECVTRVRSDAFEPQEAAQRATNCHVTKLQSQAPRRQKVMQSAPRNPFYCVPSDNTKLPESAQSNTMTQQRYSGSTASSSASSRGSYGSNDSSEERRKTTEEGRLADIAHEAMGRVLTAATSRTFAQGVWKERKFTMAETVYEQRTAKEFRVLTRAMVPCTIDEISNVLSSEDSDQLNASLIDILGKQFEYAINIRKIPTTSTRTLHSSLSVKLISFAAPGLHRPLLSRTAKRDVMFLDYVETNHELRTACRVMQPIARTDGLRTKEDALDDTFAGYVLREDPITKHTVVFFYGHHCCVPGRSTGLRAYTIRSLRTMSNVTTKWVDIALRRRLGAQRILRPSSIPSLSLHALSASCFTCDLPFHVLRRKKRFCCLCGHYTCGSCSRAASIEERIGIVLKKHVCLACDDAVGRKAFEASSSKSRTLVQQGRGSDHTHRR</sequence>
<organism evidence="7 8">
    <name type="scientific">Globisporangium ultimum (strain ATCC 200006 / CBS 805.95 / DAOM BR144)</name>
    <name type="common">Pythium ultimum</name>
    <dbReference type="NCBI Taxonomy" id="431595"/>
    <lineage>
        <taxon>Eukaryota</taxon>
        <taxon>Sar</taxon>
        <taxon>Stramenopiles</taxon>
        <taxon>Oomycota</taxon>
        <taxon>Peronosporomycetes</taxon>
        <taxon>Pythiales</taxon>
        <taxon>Pythiaceae</taxon>
        <taxon>Globisporangium</taxon>
    </lineage>
</organism>
<dbReference type="PROSITE" id="PS50178">
    <property type="entry name" value="ZF_FYVE"/>
    <property type="match status" value="1"/>
</dbReference>
<keyword evidence="2 4" id="KW-0863">Zinc-finger</keyword>
<feature type="compositionally biased region" description="Basic and acidic residues" evidence="5">
    <location>
        <begin position="421"/>
        <end position="434"/>
    </location>
</feature>
<dbReference type="CDD" id="cd00065">
    <property type="entry name" value="FYVE_like_SF"/>
    <property type="match status" value="1"/>
</dbReference>
<accession>K3WM21</accession>
<evidence type="ECO:0000259" key="6">
    <source>
        <dbReference type="PROSITE" id="PS50178"/>
    </source>
</evidence>
<dbReference type="AlphaFoldDB" id="K3WM21"/>
<dbReference type="InParanoid" id="K3WM21"/>
<reference evidence="8" key="2">
    <citation type="submission" date="2010-04" db="EMBL/GenBank/DDBJ databases">
        <authorList>
            <person name="Buell R."/>
            <person name="Hamilton J."/>
            <person name="Hostetler J."/>
        </authorList>
    </citation>
    <scope>NUCLEOTIDE SEQUENCE [LARGE SCALE GENOMIC DNA]</scope>
    <source>
        <strain evidence="8">DAOM:BR144</strain>
    </source>
</reference>
<evidence type="ECO:0000256" key="5">
    <source>
        <dbReference type="SAM" id="MobiDB-lite"/>
    </source>
</evidence>
<feature type="domain" description="FYVE-type" evidence="6">
    <location>
        <begin position="281"/>
        <end position="336"/>
    </location>
</feature>
<dbReference type="PANTHER" id="PTHR43102">
    <property type="entry name" value="SLR1143 PROTEIN"/>
    <property type="match status" value="1"/>
</dbReference>
<name>K3WM21_GLOUD</name>
<feature type="compositionally biased region" description="Low complexity" evidence="5">
    <location>
        <begin position="7"/>
        <end position="20"/>
    </location>
</feature>
<dbReference type="Gene3D" id="3.30.40.10">
    <property type="entry name" value="Zinc/RING finger domain, C3HC4 (zinc finger)"/>
    <property type="match status" value="1"/>
</dbReference>
<feature type="compositionally biased region" description="Polar residues" evidence="5">
    <location>
        <begin position="381"/>
        <end position="400"/>
    </location>
</feature>
<evidence type="ECO:0000313" key="8">
    <source>
        <dbReference type="Proteomes" id="UP000019132"/>
    </source>
</evidence>
<feature type="compositionally biased region" description="Low complexity" evidence="5">
    <location>
        <begin position="401"/>
        <end position="419"/>
    </location>
</feature>
<evidence type="ECO:0000256" key="3">
    <source>
        <dbReference type="ARBA" id="ARBA00022833"/>
    </source>
</evidence>
<dbReference type="PANTHER" id="PTHR43102:SF2">
    <property type="entry name" value="GAF DOMAIN-CONTAINING PROTEIN"/>
    <property type="match status" value="1"/>
</dbReference>
<feature type="region of interest" description="Disordered" evidence="5">
    <location>
        <begin position="1"/>
        <end position="27"/>
    </location>
</feature>
<dbReference type="InterPro" id="IPR013083">
    <property type="entry name" value="Znf_RING/FYVE/PHD"/>
</dbReference>
<feature type="region of interest" description="Disordered" evidence="5">
    <location>
        <begin position="356"/>
        <end position="434"/>
    </location>
</feature>
<evidence type="ECO:0000256" key="2">
    <source>
        <dbReference type="ARBA" id="ARBA00022771"/>
    </source>
</evidence>
<dbReference type="EnsemblProtists" id="PYU1_T006013">
    <property type="protein sequence ID" value="PYU1_T006013"/>
    <property type="gene ID" value="PYU1_G006001"/>
</dbReference>
<dbReference type="EMBL" id="GL376625">
    <property type="status" value="NOT_ANNOTATED_CDS"/>
    <property type="molecule type" value="Genomic_DNA"/>
</dbReference>
<protein>
    <recommendedName>
        <fullName evidence="6">FYVE-type domain-containing protein</fullName>
    </recommendedName>
</protein>
<dbReference type="eggNOG" id="ENOG502S5KY">
    <property type="taxonomic scope" value="Eukaryota"/>
</dbReference>
<evidence type="ECO:0000256" key="4">
    <source>
        <dbReference type="PROSITE-ProRule" id="PRU00091"/>
    </source>
</evidence>
<proteinExistence type="predicted"/>
<keyword evidence="1" id="KW-0479">Metal-binding</keyword>
<dbReference type="HOGENOM" id="CLU_364697_0_0_1"/>
<keyword evidence="8" id="KW-1185">Reference proteome</keyword>
<dbReference type="SUPFAM" id="SSF57903">
    <property type="entry name" value="FYVE/PHD zinc finger"/>
    <property type="match status" value="2"/>
</dbReference>
<dbReference type="VEuPathDB" id="FungiDB:PYU1_G006001"/>
<dbReference type="InterPro" id="IPR011011">
    <property type="entry name" value="Znf_FYVE_PHD"/>
</dbReference>
<reference evidence="8" key="1">
    <citation type="journal article" date="2010" name="Genome Biol.">
        <title>Genome sequence of the necrotrophic plant pathogen Pythium ultimum reveals original pathogenicity mechanisms and effector repertoire.</title>
        <authorList>
            <person name="Levesque C.A."/>
            <person name="Brouwer H."/>
            <person name="Cano L."/>
            <person name="Hamilton J.P."/>
            <person name="Holt C."/>
            <person name="Huitema E."/>
            <person name="Raffaele S."/>
            <person name="Robideau G.P."/>
            <person name="Thines M."/>
            <person name="Win J."/>
            <person name="Zerillo M.M."/>
            <person name="Beakes G.W."/>
            <person name="Boore J.L."/>
            <person name="Busam D."/>
            <person name="Dumas B."/>
            <person name="Ferriera S."/>
            <person name="Fuerstenberg S.I."/>
            <person name="Gachon C.M."/>
            <person name="Gaulin E."/>
            <person name="Govers F."/>
            <person name="Grenville-Briggs L."/>
            <person name="Horner N."/>
            <person name="Hostetler J."/>
            <person name="Jiang R.H."/>
            <person name="Johnson J."/>
            <person name="Krajaejun T."/>
            <person name="Lin H."/>
            <person name="Meijer H.J."/>
            <person name="Moore B."/>
            <person name="Morris P."/>
            <person name="Phuntmart V."/>
            <person name="Puiu D."/>
            <person name="Shetty J."/>
            <person name="Stajich J.E."/>
            <person name="Tripathy S."/>
            <person name="Wawra S."/>
            <person name="van West P."/>
            <person name="Whitty B.R."/>
            <person name="Coutinho P.M."/>
            <person name="Henrissat B."/>
            <person name="Martin F."/>
            <person name="Thomas P.D."/>
            <person name="Tyler B.M."/>
            <person name="De Vries R.P."/>
            <person name="Kamoun S."/>
            <person name="Yandell M."/>
            <person name="Tisserat N."/>
            <person name="Buell C.R."/>
        </authorList>
    </citation>
    <scope>NUCLEOTIDE SEQUENCE</scope>
    <source>
        <strain evidence="8">DAOM:BR144</strain>
    </source>
</reference>
<dbReference type="Proteomes" id="UP000019132">
    <property type="component" value="Unassembled WGS sequence"/>
</dbReference>